<keyword evidence="2" id="KW-0969">Cilium</keyword>
<dbReference type="EMBL" id="FNGY01000017">
    <property type="protein sequence ID" value="SDO64338.1"/>
    <property type="molecule type" value="Genomic_DNA"/>
</dbReference>
<keyword evidence="2" id="KW-0282">Flagellum</keyword>
<dbReference type="OrthoDB" id="903892at2"/>
<dbReference type="AlphaFoldDB" id="A0A1H0L7Z2"/>
<feature type="signal peptide" evidence="1">
    <location>
        <begin position="1"/>
        <end position="25"/>
    </location>
</feature>
<feature type="chain" id="PRO_5010292491" evidence="1">
    <location>
        <begin position="26"/>
        <end position="1167"/>
    </location>
</feature>
<name>A0A1H0L7Z2_9SPHI</name>
<evidence type="ECO:0000313" key="3">
    <source>
        <dbReference type="Proteomes" id="UP000183200"/>
    </source>
</evidence>
<keyword evidence="2" id="KW-0966">Cell projection</keyword>
<keyword evidence="1" id="KW-0732">Signal</keyword>
<accession>A0A1H0L7Z2</accession>
<gene>
    <name evidence="2" type="ORF">SAMN05421820_11777</name>
</gene>
<evidence type="ECO:0000256" key="1">
    <source>
        <dbReference type="SAM" id="SignalP"/>
    </source>
</evidence>
<dbReference type="RefSeq" id="WP_074612885.1">
    <property type="nucleotide sequence ID" value="NZ_FNGY01000017.1"/>
</dbReference>
<protein>
    <submittedName>
        <fullName evidence="2">Flagellar hook protein FlgE</fullName>
    </submittedName>
</protein>
<sequence length="1167" mass="129305">MIKKYAKKIFFFAFTLSAFVQSADAQNSSLIKFTPAAPSATGVSKFGDIPVNLHTGIASVNIPLLNLSISGFNLPIDISYHGGGIKTEDVASNVGLGWALNAGGQLNKIVVKYPDEGFFASVADTVTIIKDGFDNILRKNPANGTNWKYDNDEPDLFRVTAPGLNCKFSKLIVHSPKEKIQVQRLPDASFILTNTEGIKYSYGGKISTLKNNKAIEDSTTYYLTQIELINGQKVNFEYDAVDISLIKSSGKEIHYLSKTNGIQDLIDDGLSSTWNHENKTRVYRISNIIFPGGKLQFLYESARKDLPGASTLTGIRQFESSGITFLRKVKDIHFHQSYFESGSFEVRANPDVDAKYKSLFYRLRLDSLSINGLSHPDTYSFNYNNIEMPEQGSLSQDHWGYYNGSPNQSLVPPYTRLRDAGTFLEHTIGSSFSDRQCSDSLSQAGILKKIVYPNGGSTSFEYELNTTETPFPGYESYPDPLTRKTSFGRKSMPIPPSLGTPEQGLFCGTNFVINSPASVNGVKGQDIVFNFTRGAANQNTFIQVILRPLAAGNASIRTLSLDTIINIPAGTINPLAFFNRFMPNGVYRIEAAKVSMPDYNGTSTDVIAPVDLSFSVGGVLGRHYASIIPNQYPAGGLRIKNMSTFDGIDPTKDIIQSYKYNKFSNPSVSSGSFGVLPEYKEQDMSLYVPTSTFAAAVGTKIEYYTFPEVFWNIQVFQNAGDTVPRQRANLNVQFVTREVESIQFSTALKYTSGDFKVVMANSNKTAIKPLESYVGYSNVTIEYGENASGGKKELAYSNTGKDWQRGLLTKEKIYKKNSSFIPSTEKTSNYVIDNDWYYLQNDSLKEYSSTDTTQSTLTRSFYNYAIPFLNIPSKTVSVNSTGDSTITETKVVAAFSNITQSDDLSLGIKRLYDKNMITAPIEQMSYRKSATGRGNLISTFTEYFNNIPYPRTVYSSEVVSAGTAFSSAVVSNGAISKSSLYKPLLDFSKYDDAGNLLEQQKQNGVPNSFIWGYNKQHLVAEVTNAKSGQIYYNSFEEGDGSYDANAKAGNLSHTGNYTVAFTPSPSIPLKITYWVWNNDSWTFQSSAYTPGMILSGTKIDEIRIYPENSQMATYTYKPGTGLLSKCDAKNQYQYYEYNAEGKTIAIKNNNKELVQTIQYQPKVVAIH</sequence>
<evidence type="ECO:0000313" key="2">
    <source>
        <dbReference type="EMBL" id="SDO64338.1"/>
    </source>
</evidence>
<dbReference type="Proteomes" id="UP000183200">
    <property type="component" value="Unassembled WGS sequence"/>
</dbReference>
<organism evidence="2 3">
    <name type="scientific">Pedobacter steynii</name>
    <dbReference type="NCBI Taxonomy" id="430522"/>
    <lineage>
        <taxon>Bacteria</taxon>
        <taxon>Pseudomonadati</taxon>
        <taxon>Bacteroidota</taxon>
        <taxon>Sphingobacteriia</taxon>
        <taxon>Sphingobacteriales</taxon>
        <taxon>Sphingobacteriaceae</taxon>
        <taxon>Pedobacter</taxon>
    </lineage>
</organism>
<keyword evidence="3" id="KW-1185">Reference proteome</keyword>
<reference evidence="3" key="1">
    <citation type="submission" date="2016-10" db="EMBL/GenBank/DDBJ databases">
        <authorList>
            <person name="Varghese N."/>
            <person name="Submissions S."/>
        </authorList>
    </citation>
    <scope>NUCLEOTIDE SEQUENCE [LARGE SCALE GENOMIC DNA]</scope>
    <source>
        <strain evidence="3">DSM 19110</strain>
    </source>
</reference>
<proteinExistence type="predicted"/>